<evidence type="ECO:0000313" key="3">
    <source>
        <dbReference type="Proteomes" id="UP001330184"/>
    </source>
</evidence>
<dbReference type="Proteomes" id="UP001330184">
    <property type="component" value="Chromosome"/>
</dbReference>
<accession>A0AA48KSC1</accession>
<sequence>MIGEFNIKWIPEENLSSILPLAFVLNNKKVSMDILHQRLAAMIPMGYKCIGVYDQERLVGICGVWELNKLYAGKHLEPDNVIIDPEYQGKKIGDLMMSFLTDYAKSIGCETMELNCYANNNRGKQFWENQGYEALGFHMIKRLKP</sequence>
<dbReference type="GO" id="GO:0016747">
    <property type="term" value="F:acyltransferase activity, transferring groups other than amino-acyl groups"/>
    <property type="evidence" value="ECO:0007669"/>
    <property type="project" value="InterPro"/>
</dbReference>
<gene>
    <name evidence="2" type="ORF">MACH07_28730</name>
</gene>
<dbReference type="Gene3D" id="3.40.630.30">
    <property type="match status" value="1"/>
</dbReference>
<reference evidence="2 3" key="1">
    <citation type="submission" date="2023-01" db="EMBL/GenBank/DDBJ databases">
        <title>Complete genome sequence of Muricauda aquimarina strain IFOP_LL357.</title>
        <authorList>
            <person name="Gajardo G."/>
            <person name="Ueki S."/>
            <person name="Maruyama F."/>
        </authorList>
    </citation>
    <scope>NUCLEOTIDE SEQUENCE [LARGE SCALE GENOMIC DNA]</scope>
    <source>
        <strain evidence="2 3">IFOP_LL357</strain>
    </source>
</reference>
<proteinExistence type="predicted"/>
<dbReference type="EMBL" id="AP027268">
    <property type="protein sequence ID" value="BDW94041.1"/>
    <property type="molecule type" value="Genomic_DNA"/>
</dbReference>
<feature type="domain" description="N-acetyltransferase" evidence="1">
    <location>
        <begin position="5"/>
        <end position="145"/>
    </location>
</feature>
<dbReference type="InterPro" id="IPR000182">
    <property type="entry name" value="GNAT_dom"/>
</dbReference>
<dbReference type="CDD" id="cd04301">
    <property type="entry name" value="NAT_SF"/>
    <property type="match status" value="1"/>
</dbReference>
<keyword evidence="3" id="KW-1185">Reference proteome</keyword>
<name>A0AA48KSC1_9FLAO</name>
<evidence type="ECO:0000259" key="1">
    <source>
        <dbReference type="PROSITE" id="PS51186"/>
    </source>
</evidence>
<dbReference type="PROSITE" id="PS51186">
    <property type="entry name" value="GNAT"/>
    <property type="match status" value="1"/>
</dbReference>
<dbReference type="RefSeq" id="WP_338195088.1">
    <property type="nucleotide sequence ID" value="NZ_AP027268.1"/>
</dbReference>
<dbReference type="Pfam" id="PF00583">
    <property type="entry name" value="Acetyltransf_1"/>
    <property type="match status" value="1"/>
</dbReference>
<dbReference type="InterPro" id="IPR016181">
    <property type="entry name" value="Acyl_CoA_acyltransferase"/>
</dbReference>
<organism evidence="2 3">
    <name type="scientific">Flagellimonas marinaquae</name>
    <dbReference type="NCBI Taxonomy" id="254955"/>
    <lineage>
        <taxon>Bacteria</taxon>
        <taxon>Pseudomonadati</taxon>
        <taxon>Bacteroidota</taxon>
        <taxon>Flavobacteriia</taxon>
        <taxon>Flavobacteriales</taxon>
        <taxon>Flavobacteriaceae</taxon>
        <taxon>Flagellimonas</taxon>
    </lineage>
</organism>
<protein>
    <recommendedName>
        <fullName evidence="1">N-acetyltransferase domain-containing protein</fullName>
    </recommendedName>
</protein>
<dbReference type="AlphaFoldDB" id="A0AA48KSC1"/>
<dbReference type="SUPFAM" id="SSF55729">
    <property type="entry name" value="Acyl-CoA N-acyltransferases (Nat)"/>
    <property type="match status" value="1"/>
</dbReference>
<evidence type="ECO:0000313" key="2">
    <source>
        <dbReference type="EMBL" id="BDW94041.1"/>
    </source>
</evidence>